<sequence length="211" mass="23517">MDPWPLRHLLLRTPRLELRPDDDAGLLDLAEVAQRGIHPPDYMPFVVPWTDNQPHEWLQHYWLTRATLSPADWTVNFLVRLNGRVIGMQGLSAKDFAVTRAAQTGSWLGIGHQGQGYGTEMRAAVAMFAFDHLHAEQMSSGAFADNKASHAVSRKLGYRPDGTERMAVKGKLATNVRLRLTPETFVRPQWPVEVDGLDGCAELLGSGVPDR</sequence>
<organism evidence="2 3">
    <name type="scientific">Kibdelosporangium banguiense</name>
    <dbReference type="NCBI Taxonomy" id="1365924"/>
    <lineage>
        <taxon>Bacteria</taxon>
        <taxon>Bacillati</taxon>
        <taxon>Actinomycetota</taxon>
        <taxon>Actinomycetes</taxon>
        <taxon>Pseudonocardiales</taxon>
        <taxon>Pseudonocardiaceae</taxon>
        <taxon>Kibdelosporangium</taxon>
    </lineage>
</organism>
<dbReference type="EMBL" id="JAGINW010000001">
    <property type="protein sequence ID" value="MBP2321626.1"/>
    <property type="molecule type" value="Genomic_DNA"/>
</dbReference>
<dbReference type="SUPFAM" id="SSF55729">
    <property type="entry name" value="Acyl-CoA N-acyltransferases (Nat)"/>
    <property type="match status" value="1"/>
</dbReference>
<protein>
    <submittedName>
        <fullName evidence="2">RimJ/RimL family protein N-acetyltransferase</fullName>
    </submittedName>
</protein>
<dbReference type="Proteomes" id="UP001519332">
    <property type="component" value="Unassembled WGS sequence"/>
</dbReference>
<gene>
    <name evidence="2" type="ORF">JOF56_002011</name>
</gene>
<feature type="domain" description="N-acetyltransferase" evidence="1">
    <location>
        <begin position="16"/>
        <end position="183"/>
    </location>
</feature>
<proteinExistence type="predicted"/>
<name>A0ABS4TCR8_9PSEU</name>
<reference evidence="2 3" key="1">
    <citation type="submission" date="2021-03" db="EMBL/GenBank/DDBJ databases">
        <title>Sequencing the genomes of 1000 actinobacteria strains.</title>
        <authorList>
            <person name="Klenk H.-P."/>
        </authorList>
    </citation>
    <scope>NUCLEOTIDE SEQUENCE [LARGE SCALE GENOMIC DNA]</scope>
    <source>
        <strain evidence="2 3">DSM 46670</strain>
    </source>
</reference>
<dbReference type="PANTHER" id="PTHR43441:SF11">
    <property type="entry name" value="RIBOSOMAL-PROTEIN-SERINE ACETYLTRANSFERASE"/>
    <property type="match status" value="1"/>
</dbReference>
<evidence type="ECO:0000313" key="3">
    <source>
        <dbReference type="Proteomes" id="UP001519332"/>
    </source>
</evidence>
<dbReference type="Gene3D" id="3.40.630.30">
    <property type="match status" value="1"/>
</dbReference>
<dbReference type="InterPro" id="IPR016181">
    <property type="entry name" value="Acyl_CoA_acyltransferase"/>
</dbReference>
<comment type="caution">
    <text evidence="2">The sequence shown here is derived from an EMBL/GenBank/DDBJ whole genome shotgun (WGS) entry which is preliminary data.</text>
</comment>
<keyword evidence="3" id="KW-1185">Reference proteome</keyword>
<dbReference type="InterPro" id="IPR051908">
    <property type="entry name" value="Ribosomal_N-acetyltransferase"/>
</dbReference>
<dbReference type="Pfam" id="PF13302">
    <property type="entry name" value="Acetyltransf_3"/>
    <property type="match status" value="1"/>
</dbReference>
<dbReference type="RefSeq" id="WP_209636605.1">
    <property type="nucleotide sequence ID" value="NZ_JAGINW010000001.1"/>
</dbReference>
<dbReference type="InterPro" id="IPR000182">
    <property type="entry name" value="GNAT_dom"/>
</dbReference>
<accession>A0ABS4TCR8</accession>
<evidence type="ECO:0000313" key="2">
    <source>
        <dbReference type="EMBL" id="MBP2321626.1"/>
    </source>
</evidence>
<evidence type="ECO:0000259" key="1">
    <source>
        <dbReference type="PROSITE" id="PS51186"/>
    </source>
</evidence>
<dbReference type="PANTHER" id="PTHR43441">
    <property type="entry name" value="RIBOSOMAL-PROTEIN-SERINE ACETYLTRANSFERASE"/>
    <property type="match status" value="1"/>
</dbReference>
<dbReference type="PROSITE" id="PS51186">
    <property type="entry name" value="GNAT"/>
    <property type="match status" value="1"/>
</dbReference>